<evidence type="ECO:0000313" key="2">
    <source>
        <dbReference type="Proteomes" id="UP000821865"/>
    </source>
</evidence>
<accession>A0ACB8DBF9</accession>
<protein>
    <submittedName>
        <fullName evidence="1">Uncharacterized protein</fullName>
    </submittedName>
</protein>
<proteinExistence type="predicted"/>
<name>A0ACB8DBF9_DERSI</name>
<gene>
    <name evidence="1" type="ORF">HPB49_006012</name>
</gene>
<organism evidence="1 2">
    <name type="scientific">Dermacentor silvarum</name>
    <name type="common">Tick</name>
    <dbReference type="NCBI Taxonomy" id="543639"/>
    <lineage>
        <taxon>Eukaryota</taxon>
        <taxon>Metazoa</taxon>
        <taxon>Ecdysozoa</taxon>
        <taxon>Arthropoda</taxon>
        <taxon>Chelicerata</taxon>
        <taxon>Arachnida</taxon>
        <taxon>Acari</taxon>
        <taxon>Parasitiformes</taxon>
        <taxon>Ixodida</taxon>
        <taxon>Ixodoidea</taxon>
        <taxon>Ixodidae</taxon>
        <taxon>Rhipicephalinae</taxon>
        <taxon>Dermacentor</taxon>
    </lineage>
</organism>
<comment type="caution">
    <text evidence="1">The sequence shown here is derived from an EMBL/GenBank/DDBJ whole genome shotgun (WGS) entry which is preliminary data.</text>
</comment>
<reference evidence="1" key="1">
    <citation type="submission" date="2020-05" db="EMBL/GenBank/DDBJ databases">
        <title>Large-scale comparative analyses of tick genomes elucidate their genetic diversity and vector capacities.</title>
        <authorList>
            <person name="Jia N."/>
            <person name="Wang J."/>
            <person name="Shi W."/>
            <person name="Du L."/>
            <person name="Sun Y."/>
            <person name="Zhan W."/>
            <person name="Jiang J."/>
            <person name="Wang Q."/>
            <person name="Zhang B."/>
            <person name="Ji P."/>
            <person name="Sakyi L.B."/>
            <person name="Cui X."/>
            <person name="Yuan T."/>
            <person name="Jiang B."/>
            <person name="Yang W."/>
            <person name="Lam T.T.-Y."/>
            <person name="Chang Q."/>
            <person name="Ding S."/>
            <person name="Wang X."/>
            <person name="Zhu J."/>
            <person name="Ruan X."/>
            <person name="Zhao L."/>
            <person name="Wei J."/>
            <person name="Que T."/>
            <person name="Du C."/>
            <person name="Cheng J."/>
            <person name="Dai P."/>
            <person name="Han X."/>
            <person name="Huang E."/>
            <person name="Gao Y."/>
            <person name="Liu J."/>
            <person name="Shao H."/>
            <person name="Ye R."/>
            <person name="Li L."/>
            <person name="Wei W."/>
            <person name="Wang X."/>
            <person name="Wang C."/>
            <person name="Yang T."/>
            <person name="Huo Q."/>
            <person name="Li W."/>
            <person name="Guo W."/>
            <person name="Chen H."/>
            <person name="Zhou L."/>
            <person name="Ni X."/>
            <person name="Tian J."/>
            <person name="Zhou Y."/>
            <person name="Sheng Y."/>
            <person name="Liu T."/>
            <person name="Pan Y."/>
            <person name="Xia L."/>
            <person name="Li J."/>
            <person name="Zhao F."/>
            <person name="Cao W."/>
        </authorList>
    </citation>
    <scope>NUCLEOTIDE SEQUENCE</scope>
    <source>
        <strain evidence="1">Dsil-2018</strain>
    </source>
</reference>
<dbReference type="EMBL" id="CM023471">
    <property type="protein sequence ID" value="KAH7965302.1"/>
    <property type="molecule type" value="Genomic_DNA"/>
</dbReference>
<keyword evidence="2" id="KW-1185">Reference proteome</keyword>
<evidence type="ECO:0000313" key="1">
    <source>
        <dbReference type="EMBL" id="KAH7965302.1"/>
    </source>
</evidence>
<dbReference type="Proteomes" id="UP000821865">
    <property type="component" value="Chromosome 2"/>
</dbReference>
<sequence length="258" mass="28761">MAPATTVKAHQPKSKYLYQCFNPSSQGTPAFVSQVGARIEDVTSLLNFVPDTANTLMLLVGTDDVVSSNGAAAFERYRSLLHLVMRTMPNISRIFATLILPRCTNRRSGNRNLSFVRRCNREATYFNRLLRGFCSHSRKVFFVDHGFQYLPPSRILAADGLHPSFEGVALMASHIRELCCKHPDNDMSLWREFASCNPSHGATQTSPRTSYSQPPPDASHGSPVSYPHNLREESTQTTPSVGRRYPSRKNSARDNAAN</sequence>